<dbReference type="SUPFAM" id="SSF55874">
    <property type="entry name" value="ATPase domain of HSP90 chaperone/DNA topoisomerase II/histidine kinase"/>
    <property type="match status" value="1"/>
</dbReference>
<keyword evidence="8 9" id="KW-0090">Biological rhythms</keyword>
<dbReference type="FunFam" id="1.10.287.130:FF:000154">
    <property type="entry name" value="Adaptive-response sensory kinase"/>
    <property type="match status" value="1"/>
</dbReference>
<dbReference type="PROSITE" id="PS50109">
    <property type="entry name" value="HIS_KIN"/>
    <property type="match status" value="1"/>
</dbReference>
<dbReference type="InterPro" id="IPR050736">
    <property type="entry name" value="Sensor_HK_Regulatory"/>
</dbReference>
<dbReference type="Pfam" id="PF00512">
    <property type="entry name" value="HisKA"/>
    <property type="match status" value="1"/>
</dbReference>
<dbReference type="SUPFAM" id="SSF47384">
    <property type="entry name" value="Homodimeric domain of signal transducing histidine kinase"/>
    <property type="match status" value="1"/>
</dbReference>
<feature type="domain" description="Histidine kinase" evidence="11">
    <location>
        <begin position="144"/>
        <end position="365"/>
    </location>
</feature>
<dbReference type="SUPFAM" id="SSF52833">
    <property type="entry name" value="Thioredoxin-like"/>
    <property type="match status" value="1"/>
</dbReference>
<sequence length="365" mass="41717">MPLQLLLFIDERSSSQEHLQGIQNYLEALKEDYPFELQMVNVAEQPHLAENFRLVATPALVKIAPQPRQTIAGTNLVNQLEQCWSRWVQSAKQESQSDQESSSVSEAVTYSGELTRLSDEIFRLKQENQELNEQIRFKDQVLAMLAHDLRNPLTAASIALETLELTDQNPDQQKVEKIKKQIFRQAQTQFRIMNRMITDILQTAQGKDAELNIQPQKLNLQALSHEILDHFQDTLARKCLNVKKDLPQDVPEAHADPELIRQVIVNLLDNAVKYTSEKGTIKVSLLHRTSQKIQVTICDDGPGIPPEKRESIFEGRVRLKRDEAKEGYGLGLSLCRQVVRAHYGEIWVDSDTNRGSCFHFTLPVY</sequence>
<dbReference type="GO" id="GO:0005524">
    <property type="term" value="F:ATP binding"/>
    <property type="evidence" value="ECO:0007669"/>
    <property type="project" value="UniProtKB-KW"/>
</dbReference>
<dbReference type="FunFam" id="3.30.565.10:FF:000006">
    <property type="entry name" value="Sensor histidine kinase WalK"/>
    <property type="match status" value="1"/>
</dbReference>
<dbReference type="CDD" id="cd00082">
    <property type="entry name" value="HisKA"/>
    <property type="match status" value="1"/>
</dbReference>
<evidence type="ECO:0000313" key="13">
    <source>
        <dbReference type="Proteomes" id="UP000318453"/>
    </source>
</evidence>
<gene>
    <name evidence="9" type="primary">sasA</name>
    <name evidence="12" type="ORF">FRE64_01240</name>
</gene>
<evidence type="ECO:0000256" key="8">
    <source>
        <dbReference type="ARBA" id="ARBA00023108"/>
    </source>
</evidence>
<dbReference type="InterPro" id="IPR003594">
    <property type="entry name" value="HATPase_dom"/>
</dbReference>
<keyword evidence="3 9" id="KW-0808">Transferase</keyword>
<reference evidence="12" key="1">
    <citation type="submission" date="2019-08" db="EMBL/GenBank/DDBJ databases">
        <title>Carotenoids and Carotenoid Binding Proteins in the Halophilic Cyanobacterium Euhalothece sp. ZM00.</title>
        <authorList>
            <person name="Cho S.M."/>
            <person name="Song J.Y."/>
            <person name="Park Y.-I."/>
        </authorList>
    </citation>
    <scope>NUCLEOTIDE SEQUENCE [LARGE SCALE GENOMIC DNA]</scope>
    <source>
        <strain evidence="12">Z-M001</strain>
    </source>
</reference>
<dbReference type="EMBL" id="CP042326">
    <property type="protein sequence ID" value="QDZ38686.1"/>
    <property type="molecule type" value="Genomic_DNA"/>
</dbReference>
<dbReference type="InterPro" id="IPR011649">
    <property type="entry name" value="KaiB_domain"/>
</dbReference>
<keyword evidence="7 9" id="KW-0902">Two-component regulatory system</keyword>
<dbReference type="NCBIfam" id="NF006800">
    <property type="entry name" value="PRK09303.1"/>
    <property type="match status" value="1"/>
</dbReference>
<keyword evidence="4 9" id="KW-0547">Nucleotide-binding</keyword>
<comment type="domain">
    <text evidence="9">The N-terminus interacts with KaiC, while the C-terminal histidine kinase domain autophosphorylates and is probably responsible for self-oligomerization. The N-terminal domain stimulates the C-terminus to autophosphorylate.</text>
</comment>
<dbReference type="Pfam" id="PF07689">
    <property type="entry name" value="KaiB"/>
    <property type="match status" value="1"/>
</dbReference>
<comment type="function">
    <text evidence="9">Member of the two-component regulatory system SasA/RpaA involved in genome-wide circadian gene expression. One of several clock output pathways. Participates in the Kai clock protein complex, the main circadian regulator in cyanobacteria, via its interaction with KaiC. KaiC enhances the autophosphorylation activity of SasA, which then transfers its phosphate group to RpaA to activate it. In addition to its output function, recruits fold-shifted KaiB (KaiB(fs)) to KaiC to cooperatively form the KaiB(6):KaiC(6) complex (independent of SasA kinase activity). Required for robustness of the circadian rhythm of gene expression and is involved in clock output, also required for adaptation to light/dark cycles.</text>
</comment>
<dbReference type="PANTHER" id="PTHR43711">
    <property type="entry name" value="TWO-COMPONENT HISTIDINE KINASE"/>
    <property type="match status" value="1"/>
</dbReference>
<dbReference type="OrthoDB" id="9773956at2"/>
<protein>
    <recommendedName>
        <fullName evidence="9">Adaptive-response sensory-kinase SasA</fullName>
        <ecNumber evidence="9">2.7.13.3</ecNumber>
    </recommendedName>
    <alternativeName>
        <fullName evidence="9">Sensor histidine kinase SasA</fullName>
    </alternativeName>
</protein>
<evidence type="ECO:0000256" key="6">
    <source>
        <dbReference type="ARBA" id="ARBA00022840"/>
    </source>
</evidence>
<evidence type="ECO:0000256" key="3">
    <source>
        <dbReference type="ARBA" id="ARBA00022679"/>
    </source>
</evidence>
<evidence type="ECO:0000313" key="12">
    <source>
        <dbReference type="EMBL" id="QDZ38686.1"/>
    </source>
</evidence>
<dbReference type="EC" id="2.7.13.3" evidence="9"/>
<dbReference type="KEGG" id="enn:FRE64_01240"/>
<keyword evidence="2 9" id="KW-0597">Phosphoprotein</keyword>
<dbReference type="SMART" id="SM00388">
    <property type="entry name" value="HisKA"/>
    <property type="match status" value="1"/>
</dbReference>
<comment type="subunit">
    <text evidence="9">Homooligomerizes. Interacts with KaiC. Participates in the KaiABC clock complex, whose core is composed of a KaiC homohexamer, 6 KaiB and up to 6 KaiA dimers. SasA and KaiB(fs) compete to bind to KaiC.</text>
</comment>
<dbReference type="SMART" id="SM01248">
    <property type="entry name" value="KaiB"/>
    <property type="match status" value="1"/>
</dbReference>
<dbReference type="Proteomes" id="UP000318453">
    <property type="component" value="Chromosome"/>
</dbReference>
<organism evidence="12 13">
    <name type="scientific">Euhalothece natronophila Z-M001</name>
    <dbReference type="NCBI Taxonomy" id="522448"/>
    <lineage>
        <taxon>Bacteria</taxon>
        <taxon>Bacillati</taxon>
        <taxon>Cyanobacteriota</taxon>
        <taxon>Cyanophyceae</taxon>
        <taxon>Oscillatoriophycideae</taxon>
        <taxon>Chroococcales</taxon>
        <taxon>Halothecacae</taxon>
        <taxon>Halothece cluster</taxon>
        <taxon>Euhalothece</taxon>
    </lineage>
</organism>
<dbReference type="PRINTS" id="PR00344">
    <property type="entry name" value="BCTRLSENSOR"/>
</dbReference>
<dbReference type="InterPro" id="IPR036890">
    <property type="entry name" value="HATPase_C_sf"/>
</dbReference>
<dbReference type="AlphaFoldDB" id="A0A5B8NIC7"/>
<evidence type="ECO:0000256" key="10">
    <source>
        <dbReference type="SAM" id="Coils"/>
    </source>
</evidence>
<dbReference type="InterPro" id="IPR023527">
    <property type="entry name" value="Kinase_SasA"/>
</dbReference>
<dbReference type="InterPro" id="IPR036097">
    <property type="entry name" value="HisK_dim/P_sf"/>
</dbReference>
<dbReference type="GO" id="GO:0000155">
    <property type="term" value="F:phosphorelay sensor kinase activity"/>
    <property type="evidence" value="ECO:0007669"/>
    <property type="project" value="InterPro"/>
</dbReference>
<proteinExistence type="inferred from homology"/>
<dbReference type="Gene3D" id="3.30.565.10">
    <property type="entry name" value="Histidine kinase-like ATPase, C-terminal domain"/>
    <property type="match status" value="1"/>
</dbReference>
<dbReference type="Pfam" id="PF02518">
    <property type="entry name" value="HATPase_c"/>
    <property type="match status" value="1"/>
</dbReference>
<name>A0A5B8NIC7_9CHRO</name>
<dbReference type="CDD" id="cd00075">
    <property type="entry name" value="HATPase"/>
    <property type="match status" value="1"/>
</dbReference>
<keyword evidence="6 9" id="KW-0067">ATP-binding</keyword>
<dbReference type="PANTHER" id="PTHR43711:SF26">
    <property type="entry name" value="SENSOR HISTIDINE KINASE RCSC"/>
    <property type="match status" value="1"/>
</dbReference>
<evidence type="ECO:0000256" key="5">
    <source>
        <dbReference type="ARBA" id="ARBA00022777"/>
    </source>
</evidence>
<dbReference type="InterPro" id="IPR004358">
    <property type="entry name" value="Sig_transdc_His_kin-like_C"/>
</dbReference>
<dbReference type="InterPro" id="IPR036249">
    <property type="entry name" value="Thioredoxin-like_sf"/>
</dbReference>
<evidence type="ECO:0000256" key="4">
    <source>
        <dbReference type="ARBA" id="ARBA00022741"/>
    </source>
</evidence>
<keyword evidence="5 9" id="KW-0418">Kinase</keyword>
<dbReference type="GO" id="GO:0007623">
    <property type="term" value="P:circadian rhythm"/>
    <property type="evidence" value="ECO:0007669"/>
    <property type="project" value="UniProtKB-UniRule"/>
</dbReference>
<dbReference type="Gene3D" id="3.40.30.10">
    <property type="entry name" value="Glutaredoxin"/>
    <property type="match status" value="1"/>
</dbReference>
<accession>A0A5B8NIC7</accession>
<evidence type="ECO:0000259" key="11">
    <source>
        <dbReference type="PROSITE" id="PS50109"/>
    </source>
</evidence>
<dbReference type="HAMAP" id="MF_01837">
    <property type="entry name" value="Kinase_SasA"/>
    <property type="match status" value="1"/>
</dbReference>
<keyword evidence="10" id="KW-0175">Coiled coil</keyword>
<evidence type="ECO:0000256" key="2">
    <source>
        <dbReference type="ARBA" id="ARBA00022553"/>
    </source>
</evidence>
<evidence type="ECO:0000256" key="9">
    <source>
        <dbReference type="HAMAP-Rule" id="MF_01837"/>
    </source>
</evidence>
<dbReference type="CDD" id="cd02978">
    <property type="entry name" value="KaiB_like"/>
    <property type="match status" value="1"/>
</dbReference>
<feature type="coiled-coil region" evidence="10">
    <location>
        <begin position="114"/>
        <end position="141"/>
    </location>
</feature>
<comment type="catalytic activity">
    <reaction evidence="1 9">
        <text>ATP + protein L-histidine = ADP + protein N-phospho-L-histidine.</text>
        <dbReference type="EC" id="2.7.13.3"/>
    </reaction>
</comment>
<dbReference type="InterPro" id="IPR005467">
    <property type="entry name" value="His_kinase_dom"/>
</dbReference>
<keyword evidence="13" id="KW-1185">Reference proteome</keyword>
<dbReference type="RefSeq" id="WP_146294297.1">
    <property type="nucleotide sequence ID" value="NZ_CP042326.1"/>
</dbReference>
<evidence type="ECO:0000256" key="7">
    <source>
        <dbReference type="ARBA" id="ARBA00023012"/>
    </source>
</evidence>
<feature type="modified residue" description="Phosphohistidine; by autocatalysis" evidence="9">
    <location>
        <position position="147"/>
    </location>
</feature>
<dbReference type="Gene3D" id="1.10.287.130">
    <property type="match status" value="1"/>
</dbReference>
<dbReference type="InterPro" id="IPR003661">
    <property type="entry name" value="HisK_dim/P_dom"/>
</dbReference>
<dbReference type="SMART" id="SM00387">
    <property type="entry name" value="HATPase_c"/>
    <property type="match status" value="1"/>
</dbReference>
<evidence type="ECO:0000256" key="1">
    <source>
        <dbReference type="ARBA" id="ARBA00000085"/>
    </source>
</evidence>